<dbReference type="PANTHER" id="PTHR22883">
    <property type="entry name" value="ZINC FINGER DHHC DOMAIN CONTAINING PROTEIN"/>
    <property type="match status" value="1"/>
</dbReference>
<dbReference type="PROSITE" id="PS50216">
    <property type="entry name" value="DHHC"/>
    <property type="match status" value="1"/>
</dbReference>
<evidence type="ECO:0000256" key="5">
    <source>
        <dbReference type="ARBA" id="ARBA00023136"/>
    </source>
</evidence>
<proteinExistence type="inferred from homology"/>
<feature type="domain" description="Palmitoyltransferase DHHC" evidence="13">
    <location>
        <begin position="396"/>
        <end position="522"/>
    </location>
</feature>
<evidence type="ECO:0000256" key="12">
    <source>
        <dbReference type="SAM" id="MobiDB-lite"/>
    </source>
</evidence>
<comment type="domain">
    <text evidence="11">The DHHC domain is required for palmitoyltransferase activity.</text>
</comment>
<feature type="compositionally biased region" description="Acidic residues" evidence="12">
    <location>
        <begin position="1"/>
        <end position="10"/>
    </location>
</feature>
<keyword evidence="5 11" id="KW-0472">Membrane</keyword>
<feature type="transmembrane region" description="Helical" evidence="11">
    <location>
        <begin position="326"/>
        <end position="345"/>
    </location>
</feature>
<feature type="region of interest" description="Disordered" evidence="12">
    <location>
        <begin position="585"/>
        <end position="617"/>
    </location>
</feature>
<dbReference type="AlphaFoldDB" id="A0A9P4MBH9"/>
<evidence type="ECO:0000256" key="11">
    <source>
        <dbReference type="RuleBase" id="RU079119"/>
    </source>
</evidence>
<keyword evidence="3 11" id="KW-0812">Transmembrane</keyword>
<keyword evidence="2 11" id="KW-0808">Transferase</keyword>
<comment type="catalytic activity">
    <reaction evidence="10 11">
        <text>L-cysteinyl-[protein] + hexadecanoyl-CoA = S-hexadecanoyl-L-cysteinyl-[protein] + CoA</text>
        <dbReference type="Rhea" id="RHEA:36683"/>
        <dbReference type="Rhea" id="RHEA-COMP:10131"/>
        <dbReference type="Rhea" id="RHEA-COMP:11032"/>
        <dbReference type="ChEBI" id="CHEBI:29950"/>
        <dbReference type="ChEBI" id="CHEBI:57287"/>
        <dbReference type="ChEBI" id="CHEBI:57379"/>
        <dbReference type="ChEBI" id="CHEBI:74151"/>
        <dbReference type="EC" id="2.3.1.225"/>
    </reaction>
</comment>
<comment type="subcellular location">
    <subcellularLocation>
        <location evidence="1">Endomembrane system</location>
        <topology evidence="1">Multi-pass membrane protein</topology>
    </subcellularLocation>
</comment>
<feature type="compositionally biased region" description="Low complexity" evidence="12">
    <location>
        <begin position="31"/>
        <end position="43"/>
    </location>
</feature>
<evidence type="ECO:0000313" key="15">
    <source>
        <dbReference type="Proteomes" id="UP000799772"/>
    </source>
</evidence>
<dbReference type="OrthoDB" id="9909019at2759"/>
<reference evidence="14" key="1">
    <citation type="journal article" date="2020" name="Stud. Mycol.">
        <title>101 Dothideomycetes genomes: a test case for predicting lifestyles and emergence of pathogens.</title>
        <authorList>
            <person name="Haridas S."/>
            <person name="Albert R."/>
            <person name="Binder M."/>
            <person name="Bloem J."/>
            <person name="Labutti K."/>
            <person name="Salamov A."/>
            <person name="Andreopoulos B."/>
            <person name="Baker S."/>
            <person name="Barry K."/>
            <person name="Bills G."/>
            <person name="Bluhm B."/>
            <person name="Cannon C."/>
            <person name="Castanera R."/>
            <person name="Culley D."/>
            <person name="Daum C."/>
            <person name="Ezra D."/>
            <person name="Gonzalez J."/>
            <person name="Henrissat B."/>
            <person name="Kuo A."/>
            <person name="Liang C."/>
            <person name="Lipzen A."/>
            <person name="Lutzoni F."/>
            <person name="Magnuson J."/>
            <person name="Mondo S."/>
            <person name="Nolan M."/>
            <person name="Ohm R."/>
            <person name="Pangilinan J."/>
            <person name="Park H.-J."/>
            <person name="Ramirez L."/>
            <person name="Alfaro M."/>
            <person name="Sun H."/>
            <person name="Tritt A."/>
            <person name="Yoshinaga Y."/>
            <person name="Zwiers L.-H."/>
            <person name="Turgeon B."/>
            <person name="Goodwin S."/>
            <person name="Spatafora J."/>
            <person name="Crous P."/>
            <person name="Grigoriev I."/>
        </authorList>
    </citation>
    <scope>NUCLEOTIDE SEQUENCE</scope>
    <source>
        <strain evidence="14">CBS 133067</strain>
    </source>
</reference>
<feature type="compositionally biased region" description="Basic and acidic residues" evidence="12">
    <location>
        <begin position="141"/>
        <end position="162"/>
    </location>
</feature>
<accession>A0A9P4MBH9</accession>
<evidence type="ECO:0000256" key="10">
    <source>
        <dbReference type="ARBA" id="ARBA00048048"/>
    </source>
</evidence>
<protein>
    <recommendedName>
        <fullName evidence="11">Palmitoyltransferase</fullName>
        <ecNumber evidence="11">2.3.1.225</ecNumber>
    </recommendedName>
</protein>
<dbReference type="InterPro" id="IPR001594">
    <property type="entry name" value="Palmitoyltrfase_DHHC"/>
</dbReference>
<evidence type="ECO:0000256" key="9">
    <source>
        <dbReference type="ARBA" id="ARBA00023463"/>
    </source>
</evidence>
<feature type="region of interest" description="Disordered" evidence="12">
    <location>
        <begin position="1"/>
        <end position="260"/>
    </location>
</feature>
<keyword evidence="15" id="KW-1185">Reference proteome</keyword>
<evidence type="ECO:0000256" key="6">
    <source>
        <dbReference type="ARBA" id="ARBA00023139"/>
    </source>
</evidence>
<feature type="compositionally biased region" description="Polar residues" evidence="12">
    <location>
        <begin position="110"/>
        <end position="124"/>
    </location>
</feature>
<name>A0A9P4MBH9_9PEZI</name>
<feature type="transmembrane region" description="Helical" evidence="11">
    <location>
        <begin position="441"/>
        <end position="466"/>
    </location>
</feature>
<evidence type="ECO:0000256" key="7">
    <source>
        <dbReference type="ARBA" id="ARBA00023288"/>
    </source>
</evidence>
<dbReference type="GO" id="GO:0005794">
    <property type="term" value="C:Golgi apparatus"/>
    <property type="evidence" value="ECO:0007669"/>
    <property type="project" value="TreeGrafter"/>
</dbReference>
<feature type="transmembrane region" description="Helical" evidence="11">
    <location>
        <begin position="296"/>
        <end position="320"/>
    </location>
</feature>
<feature type="transmembrane region" description="Helical" evidence="11">
    <location>
        <begin position="486"/>
        <end position="508"/>
    </location>
</feature>
<keyword evidence="8 11" id="KW-0012">Acyltransferase</keyword>
<dbReference type="EC" id="2.3.1.225" evidence="11"/>
<dbReference type="EMBL" id="ML978121">
    <property type="protein sequence ID" value="KAF2104395.1"/>
    <property type="molecule type" value="Genomic_DNA"/>
</dbReference>
<dbReference type="InterPro" id="IPR039859">
    <property type="entry name" value="PFA4/ZDH16/20/ERF2-like"/>
</dbReference>
<sequence>MTEFGSEDDASTLAGRAGNVTGGDNSRRASGAVPGVTGPVGEPGLPPSRPSTAQTGVSRGTWSQSQPGQGRSGISHGARSVGSTAASRPPTAGSRTHVPSITSHAFFKPMSSQRLQAQRGQRTSILGRGTPFQDQSQKQAAKHDSDPPVSRDTDVTEHDGQDRATTNPSPDNADTVRSQGESIAPLRKPSGLTHLNIEKANRNGSASHLPTPTKSPRSFRSSFAIPSRRSKTGHSSLQHQHGHEKLSSTASSPHMALPEPQKTQIKRELGKNYEYFTGNTVFFWGGRLQNTRDRPINIATGILALLPAGLFFGFSAPWLWLNVSPAIPIIFAYIFLICISSFLHASATDPGILPRNLHPFPPSAPNEDPLTLGPPTTEWTMVVSAISASAAMEVPTKYCKSCNIWRPPRAHHCRVCDNCVETQDHHCVWLNNCVGRRNYRYFFAFVTSGALLGLYLFAASLAHLLIWKEREHKGFGDAIGRWRVPFAMVIYAVLVTPYPLSLWGYHLFLMARGETTREYLNSHKFMKKDRHRPFTRGAWIKNWVAVLARPRPPTYLHFKQQYIEGDQRFGDRKGHRTAPLRREFQGGRSLATANRANGTNGNGVEMQDIGGSRREQR</sequence>
<evidence type="ECO:0000256" key="1">
    <source>
        <dbReference type="ARBA" id="ARBA00004127"/>
    </source>
</evidence>
<organism evidence="14 15">
    <name type="scientific">Rhizodiscina lignyota</name>
    <dbReference type="NCBI Taxonomy" id="1504668"/>
    <lineage>
        <taxon>Eukaryota</taxon>
        <taxon>Fungi</taxon>
        <taxon>Dikarya</taxon>
        <taxon>Ascomycota</taxon>
        <taxon>Pezizomycotina</taxon>
        <taxon>Dothideomycetes</taxon>
        <taxon>Pleosporomycetidae</taxon>
        <taxon>Aulographales</taxon>
        <taxon>Rhizodiscinaceae</taxon>
        <taxon>Rhizodiscina</taxon>
    </lineage>
</organism>
<feature type="compositionally biased region" description="Polar residues" evidence="12">
    <location>
        <begin position="93"/>
        <end position="103"/>
    </location>
</feature>
<dbReference type="Pfam" id="PF01529">
    <property type="entry name" value="DHHC"/>
    <property type="match status" value="1"/>
</dbReference>
<dbReference type="GO" id="GO:0005783">
    <property type="term" value="C:endoplasmic reticulum"/>
    <property type="evidence" value="ECO:0007669"/>
    <property type="project" value="TreeGrafter"/>
</dbReference>
<evidence type="ECO:0000259" key="13">
    <source>
        <dbReference type="Pfam" id="PF01529"/>
    </source>
</evidence>
<dbReference type="PANTHER" id="PTHR22883:SF43">
    <property type="entry name" value="PALMITOYLTRANSFERASE APP"/>
    <property type="match status" value="1"/>
</dbReference>
<keyword evidence="4 11" id="KW-1133">Transmembrane helix</keyword>
<feature type="compositionally biased region" description="Polar residues" evidence="12">
    <location>
        <begin position="202"/>
        <end position="221"/>
    </location>
</feature>
<evidence type="ECO:0000256" key="2">
    <source>
        <dbReference type="ARBA" id="ARBA00022679"/>
    </source>
</evidence>
<keyword evidence="6" id="KW-0564">Palmitate</keyword>
<comment type="caution">
    <text evidence="14">The sequence shown here is derived from an EMBL/GenBank/DDBJ whole genome shotgun (WGS) entry which is preliminary data.</text>
</comment>
<evidence type="ECO:0000256" key="8">
    <source>
        <dbReference type="ARBA" id="ARBA00023315"/>
    </source>
</evidence>
<evidence type="ECO:0000256" key="3">
    <source>
        <dbReference type="ARBA" id="ARBA00022692"/>
    </source>
</evidence>
<feature type="compositionally biased region" description="Low complexity" evidence="12">
    <location>
        <begin position="591"/>
        <end position="603"/>
    </location>
</feature>
<gene>
    <name evidence="14" type="ORF">NA57DRAFT_29829</name>
</gene>
<comment type="similarity">
    <text evidence="9">Belongs to the DHHC palmitoyltransferase family. ERF2/ZDHHC9 subfamily.</text>
</comment>
<evidence type="ECO:0000313" key="14">
    <source>
        <dbReference type="EMBL" id="KAF2104395.1"/>
    </source>
</evidence>
<feature type="compositionally biased region" description="Polar residues" evidence="12">
    <location>
        <begin position="50"/>
        <end position="69"/>
    </location>
</feature>
<dbReference type="Proteomes" id="UP000799772">
    <property type="component" value="Unassembled WGS sequence"/>
</dbReference>
<dbReference type="GO" id="GO:0006612">
    <property type="term" value="P:protein targeting to membrane"/>
    <property type="evidence" value="ECO:0007669"/>
    <property type="project" value="TreeGrafter"/>
</dbReference>
<keyword evidence="7" id="KW-0449">Lipoprotein</keyword>
<evidence type="ECO:0000256" key="4">
    <source>
        <dbReference type="ARBA" id="ARBA00022989"/>
    </source>
</evidence>
<feature type="compositionally biased region" description="Polar residues" evidence="12">
    <location>
        <begin position="163"/>
        <end position="181"/>
    </location>
</feature>
<dbReference type="GO" id="GO:0019706">
    <property type="term" value="F:protein-cysteine S-palmitoyltransferase activity"/>
    <property type="evidence" value="ECO:0007669"/>
    <property type="project" value="UniProtKB-EC"/>
</dbReference>